<proteinExistence type="predicted"/>
<protein>
    <submittedName>
        <fullName evidence="1">Uncharacterized protein</fullName>
    </submittedName>
</protein>
<name>A0ACC0BX39_CATRO</name>
<organism evidence="1 2">
    <name type="scientific">Catharanthus roseus</name>
    <name type="common">Madagascar periwinkle</name>
    <name type="synonym">Vinca rosea</name>
    <dbReference type="NCBI Taxonomy" id="4058"/>
    <lineage>
        <taxon>Eukaryota</taxon>
        <taxon>Viridiplantae</taxon>
        <taxon>Streptophyta</taxon>
        <taxon>Embryophyta</taxon>
        <taxon>Tracheophyta</taxon>
        <taxon>Spermatophyta</taxon>
        <taxon>Magnoliopsida</taxon>
        <taxon>eudicotyledons</taxon>
        <taxon>Gunneridae</taxon>
        <taxon>Pentapetalae</taxon>
        <taxon>asterids</taxon>
        <taxon>lamiids</taxon>
        <taxon>Gentianales</taxon>
        <taxon>Apocynaceae</taxon>
        <taxon>Rauvolfioideae</taxon>
        <taxon>Vinceae</taxon>
        <taxon>Catharanthinae</taxon>
        <taxon>Catharanthus</taxon>
    </lineage>
</organism>
<accession>A0ACC0BX39</accession>
<dbReference type="EMBL" id="CM044702">
    <property type="protein sequence ID" value="KAI5677230.1"/>
    <property type="molecule type" value="Genomic_DNA"/>
</dbReference>
<gene>
    <name evidence="1" type="ORF">M9H77_08180</name>
</gene>
<reference evidence="2" key="1">
    <citation type="journal article" date="2023" name="Nat. Plants">
        <title>Single-cell RNA sequencing provides a high-resolution roadmap for understanding the multicellular compartmentation of specialized metabolism.</title>
        <authorList>
            <person name="Sun S."/>
            <person name="Shen X."/>
            <person name="Li Y."/>
            <person name="Li Y."/>
            <person name="Wang S."/>
            <person name="Li R."/>
            <person name="Zhang H."/>
            <person name="Shen G."/>
            <person name="Guo B."/>
            <person name="Wei J."/>
            <person name="Xu J."/>
            <person name="St-Pierre B."/>
            <person name="Chen S."/>
            <person name="Sun C."/>
        </authorList>
    </citation>
    <scope>NUCLEOTIDE SEQUENCE [LARGE SCALE GENOMIC DNA]</scope>
</reference>
<evidence type="ECO:0000313" key="2">
    <source>
        <dbReference type="Proteomes" id="UP001060085"/>
    </source>
</evidence>
<dbReference type="Proteomes" id="UP001060085">
    <property type="component" value="Linkage Group LG02"/>
</dbReference>
<evidence type="ECO:0000313" key="1">
    <source>
        <dbReference type="EMBL" id="KAI5677230.1"/>
    </source>
</evidence>
<keyword evidence="2" id="KW-1185">Reference proteome</keyword>
<sequence length="96" mass="11134">MMVEEKVETTLIRRKIVIAQHDRSSWKLKMPPPIADIRDEEQRKKERATGVKETPTVAIEDQTPIDMPDILRREDVSVTGKRKRTKGTSKKKAIMH</sequence>
<comment type="caution">
    <text evidence="1">The sequence shown here is derived from an EMBL/GenBank/DDBJ whole genome shotgun (WGS) entry which is preliminary data.</text>
</comment>